<keyword evidence="23" id="KW-0325">Glycoprotein</keyword>
<evidence type="ECO:0000256" key="11">
    <source>
        <dbReference type="ARBA" id="ARBA00022516"/>
    </source>
</evidence>
<proteinExistence type="inferred from homology"/>
<feature type="non-terminal residue" evidence="36">
    <location>
        <position position="262"/>
    </location>
</feature>
<keyword evidence="24" id="KW-0413">Isomerase</keyword>
<keyword evidence="16" id="KW-0256">Endoplasmic reticulum</keyword>
<keyword evidence="8" id="KW-0813">Transport</keyword>
<keyword evidence="25" id="KW-0539">Nucleus</keyword>
<evidence type="ECO:0000256" key="34">
    <source>
        <dbReference type="SAM" id="SignalP"/>
    </source>
</evidence>
<feature type="signal peptide" evidence="34">
    <location>
        <begin position="1"/>
        <end position="26"/>
    </location>
</feature>
<dbReference type="EC" id="5.3.99.2" evidence="27"/>
<evidence type="ECO:0000256" key="32">
    <source>
        <dbReference type="RuleBase" id="RU003695"/>
    </source>
</evidence>
<evidence type="ECO:0000313" key="37">
    <source>
        <dbReference type="Proteomes" id="UP001177744"/>
    </source>
</evidence>
<evidence type="ECO:0000256" key="22">
    <source>
        <dbReference type="ARBA" id="ARBA00023160"/>
    </source>
</evidence>
<dbReference type="GO" id="GO:0001516">
    <property type="term" value="P:prostaglandin biosynthetic process"/>
    <property type="evidence" value="ECO:0007669"/>
    <property type="project" value="UniProtKB-KW"/>
</dbReference>
<evidence type="ECO:0000256" key="24">
    <source>
        <dbReference type="ARBA" id="ARBA00023235"/>
    </source>
</evidence>
<evidence type="ECO:0000313" key="36">
    <source>
        <dbReference type="EMBL" id="KAK1333934.1"/>
    </source>
</evidence>
<keyword evidence="9" id="KW-0963">Cytoplasm</keyword>
<evidence type="ECO:0000256" key="27">
    <source>
        <dbReference type="ARBA" id="ARBA00023799"/>
    </source>
</evidence>
<comment type="catalytic activity">
    <reaction evidence="26">
        <text>prostaglandin H2 = prostaglandin D2</text>
        <dbReference type="Rhea" id="RHEA:10600"/>
        <dbReference type="ChEBI" id="CHEBI:57405"/>
        <dbReference type="ChEBI" id="CHEBI:57406"/>
        <dbReference type="EC" id="5.3.99.2"/>
    </reaction>
</comment>
<keyword evidence="37" id="KW-1185">Reference proteome</keyword>
<dbReference type="PRINTS" id="PR00179">
    <property type="entry name" value="LIPOCALIN"/>
</dbReference>
<evidence type="ECO:0000256" key="25">
    <source>
        <dbReference type="ARBA" id="ARBA00023242"/>
    </source>
</evidence>
<dbReference type="PANTHER" id="PTHR11430:SF86">
    <property type="entry name" value="PROSTAGLANDIN-H2 D-ISOMERASE"/>
    <property type="match status" value="1"/>
</dbReference>
<comment type="subcellular location">
    <subcellularLocation>
        <location evidence="4">Cytoplasm</location>
        <location evidence="4">Perinuclear region</location>
    </subcellularLocation>
    <subcellularLocation>
        <location evidence="3">Golgi apparatus</location>
    </subcellularLocation>
    <subcellularLocation>
        <location evidence="1">Nucleus membrane</location>
    </subcellularLocation>
    <subcellularLocation>
        <location evidence="2">Rough endoplasmic reticulum</location>
    </subcellularLocation>
    <subcellularLocation>
        <location evidence="5">Secreted</location>
    </subcellularLocation>
</comment>
<dbReference type="GO" id="GO:0036094">
    <property type="term" value="F:small molecule binding"/>
    <property type="evidence" value="ECO:0007669"/>
    <property type="project" value="InterPro"/>
</dbReference>
<evidence type="ECO:0000256" key="30">
    <source>
        <dbReference type="ARBA" id="ARBA00031917"/>
    </source>
</evidence>
<dbReference type="Proteomes" id="UP001177744">
    <property type="component" value="Unassembled WGS sequence"/>
</dbReference>
<sequence>MAAPRTLWMALVLLGALGVLQTPVRAQASVQPNFRQDQFLGRWFTAGLASNASWFREKKAALSMCSAVVAPAPPGDGDGVLNLTTTFLRRDQCETRSLLLRPAGPPGCYSYTSLHWGSTQDVWVEETDYGEYALLYTVGTGDRGFHMATLYSRTQTPRAAVREKFTTFAEAKGFAEEDIVFLPKTGEGAIPGRAAVRLEQADSLPVPGGQGSEVIWPDRPLSSDVAYTVGPLSSPHDHGLQPPDPPSPQRVGQVPVGPQDSG</sequence>
<dbReference type="EMBL" id="JAULJE010000015">
    <property type="protein sequence ID" value="KAK1333934.1"/>
    <property type="molecule type" value="Genomic_DNA"/>
</dbReference>
<dbReference type="PROSITE" id="PS00213">
    <property type="entry name" value="LIPOCALIN"/>
    <property type="match status" value="1"/>
</dbReference>
<dbReference type="InterPro" id="IPR002345">
    <property type="entry name" value="Lipocalin"/>
</dbReference>
<evidence type="ECO:0000256" key="20">
    <source>
        <dbReference type="ARBA" id="ARBA00023136"/>
    </source>
</evidence>
<dbReference type="GO" id="GO:0043303">
    <property type="term" value="P:mast cell degranulation"/>
    <property type="evidence" value="ECO:0007669"/>
    <property type="project" value="UniProtKB-KW"/>
</dbReference>
<evidence type="ECO:0000256" key="21">
    <source>
        <dbReference type="ARBA" id="ARBA00023157"/>
    </source>
</evidence>
<dbReference type="SUPFAM" id="SSF50814">
    <property type="entry name" value="Lipocalins"/>
    <property type="match status" value="1"/>
</dbReference>
<evidence type="ECO:0000256" key="9">
    <source>
        <dbReference type="ARBA" id="ARBA00022490"/>
    </source>
</evidence>
<keyword evidence="11" id="KW-0444">Lipid biosynthesis</keyword>
<keyword evidence="15 34" id="KW-0732">Signal</keyword>
<dbReference type="GO" id="GO:0005794">
    <property type="term" value="C:Golgi apparatus"/>
    <property type="evidence" value="ECO:0007669"/>
    <property type="project" value="UniProtKB-SubCell"/>
</dbReference>
<feature type="chain" id="PRO_5041285495" description="Prostaglandin-H2 D-isomerase" evidence="34">
    <location>
        <begin position="27"/>
        <end position="262"/>
    </location>
</feature>
<keyword evidence="18" id="KW-0333">Golgi apparatus</keyword>
<name>A0AA40HMH3_CNENI</name>
<evidence type="ECO:0000256" key="3">
    <source>
        <dbReference type="ARBA" id="ARBA00004555"/>
    </source>
</evidence>
<evidence type="ECO:0000256" key="15">
    <source>
        <dbReference type="ARBA" id="ARBA00022729"/>
    </source>
</evidence>
<evidence type="ECO:0000256" key="6">
    <source>
        <dbReference type="ARBA" id="ARBA00006889"/>
    </source>
</evidence>
<dbReference type="PRINTS" id="PR01254">
    <property type="entry name" value="PGNDSYNTHASE"/>
</dbReference>
<dbReference type="PANTHER" id="PTHR11430">
    <property type="entry name" value="LIPOCALIN"/>
    <property type="match status" value="1"/>
</dbReference>
<evidence type="ECO:0000256" key="18">
    <source>
        <dbReference type="ARBA" id="ARBA00023034"/>
    </source>
</evidence>
<evidence type="ECO:0000256" key="17">
    <source>
        <dbReference type="ARBA" id="ARBA00022832"/>
    </source>
</evidence>
<evidence type="ECO:0000256" key="28">
    <source>
        <dbReference type="ARBA" id="ARBA00023891"/>
    </source>
</evidence>
<keyword evidence="14" id="KW-0467">Mast cell degranulation</keyword>
<evidence type="ECO:0000256" key="8">
    <source>
        <dbReference type="ARBA" id="ARBA00022448"/>
    </source>
</evidence>
<dbReference type="InterPro" id="IPR022272">
    <property type="entry name" value="Lipocalin_CS"/>
</dbReference>
<keyword evidence="10" id="KW-0644">Prostaglandin metabolism</keyword>
<dbReference type="GO" id="GO:0048471">
    <property type="term" value="C:perinuclear region of cytoplasm"/>
    <property type="evidence" value="ECO:0007669"/>
    <property type="project" value="UniProtKB-SubCell"/>
</dbReference>
<evidence type="ECO:0000259" key="35">
    <source>
        <dbReference type="Pfam" id="PF00061"/>
    </source>
</evidence>
<evidence type="ECO:0000256" key="12">
    <source>
        <dbReference type="ARBA" id="ARBA00022525"/>
    </source>
</evidence>
<dbReference type="Pfam" id="PF00061">
    <property type="entry name" value="Lipocalin"/>
    <property type="match status" value="1"/>
</dbReference>
<evidence type="ECO:0000256" key="2">
    <source>
        <dbReference type="ARBA" id="ARBA00004427"/>
    </source>
</evidence>
<evidence type="ECO:0000256" key="13">
    <source>
        <dbReference type="ARBA" id="ARBA00022585"/>
    </source>
</evidence>
<evidence type="ECO:0000256" key="4">
    <source>
        <dbReference type="ARBA" id="ARBA00004556"/>
    </source>
</evidence>
<evidence type="ECO:0000256" key="14">
    <source>
        <dbReference type="ARBA" id="ARBA00022675"/>
    </source>
</evidence>
<dbReference type="InterPro" id="IPR012674">
    <property type="entry name" value="Calycin"/>
</dbReference>
<reference evidence="36" key="1">
    <citation type="submission" date="2023-06" db="EMBL/GenBank/DDBJ databases">
        <title>Reference genome for the Northern bat (Eptesicus nilssonii), a most northern bat species.</title>
        <authorList>
            <person name="Laine V.N."/>
            <person name="Pulliainen A.T."/>
            <person name="Lilley T.M."/>
        </authorList>
    </citation>
    <scope>NUCLEOTIDE SEQUENCE</scope>
    <source>
        <strain evidence="36">BLF_Eptnil</strain>
        <tissue evidence="36">Kidney</tissue>
    </source>
</reference>
<keyword evidence="19" id="KW-0443">Lipid metabolism</keyword>
<keyword evidence="21" id="KW-1015">Disulfide bond</keyword>
<dbReference type="GO" id="GO:0005791">
    <property type="term" value="C:rough endoplasmic reticulum"/>
    <property type="evidence" value="ECO:0007669"/>
    <property type="project" value="UniProtKB-SubCell"/>
</dbReference>
<accession>A0AA40HMH3</accession>
<keyword evidence="13" id="KW-0643">Prostaglandin biosynthesis</keyword>
<keyword evidence="22" id="KW-0275">Fatty acid biosynthesis</keyword>
<comment type="similarity">
    <text evidence="6 32">Belongs to the calycin superfamily. Lipocalin family.</text>
</comment>
<evidence type="ECO:0000256" key="7">
    <source>
        <dbReference type="ARBA" id="ARBA00011245"/>
    </source>
</evidence>
<evidence type="ECO:0000256" key="1">
    <source>
        <dbReference type="ARBA" id="ARBA00004126"/>
    </source>
</evidence>
<protein>
    <recommendedName>
        <fullName evidence="28">Prostaglandin-H2 D-isomerase</fullName>
        <ecNumber evidence="27">5.3.99.2</ecNumber>
    </recommendedName>
    <alternativeName>
        <fullName evidence="31">Glutathione-independent PGD synthase</fullName>
    </alternativeName>
    <alternativeName>
        <fullName evidence="30">Lipocalin-type prostaglandin-D synthase</fullName>
    </alternativeName>
    <alternativeName>
        <fullName evidence="29">Prostaglandin-D2 synthase</fullName>
    </alternativeName>
</protein>
<evidence type="ECO:0000256" key="5">
    <source>
        <dbReference type="ARBA" id="ARBA00004613"/>
    </source>
</evidence>
<dbReference type="GO" id="GO:0031965">
    <property type="term" value="C:nuclear membrane"/>
    <property type="evidence" value="ECO:0007669"/>
    <property type="project" value="UniProtKB-SubCell"/>
</dbReference>
<evidence type="ECO:0000256" key="19">
    <source>
        <dbReference type="ARBA" id="ARBA00023098"/>
    </source>
</evidence>
<evidence type="ECO:0000256" key="31">
    <source>
        <dbReference type="ARBA" id="ARBA00032350"/>
    </source>
</evidence>
<dbReference type="GO" id="GO:0005615">
    <property type="term" value="C:extracellular space"/>
    <property type="evidence" value="ECO:0007669"/>
    <property type="project" value="TreeGrafter"/>
</dbReference>
<dbReference type="AlphaFoldDB" id="A0AA40HMH3"/>
<organism evidence="36 37">
    <name type="scientific">Cnephaeus nilssonii</name>
    <name type="common">Northern bat</name>
    <name type="synonym">Eptesicus nilssonii</name>
    <dbReference type="NCBI Taxonomy" id="3371016"/>
    <lineage>
        <taxon>Eukaryota</taxon>
        <taxon>Metazoa</taxon>
        <taxon>Chordata</taxon>
        <taxon>Craniata</taxon>
        <taxon>Vertebrata</taxon>
        <taxon>Euteleostomi</taxon>
        <taxon>Mammalia</taxon>
        <taxon>Eutheria</taxon>
        <taxon>Laurasiatheria</taxon>
        <taxon>Chiroptera</taxon>
        <taxon>Yangochiroptera</taxon>
        <taxon>Vespertilionidae</taxon>
        <taxon>Cnephaeus</taxon>
    </lineage>
</organism>
<feature type="domain" description="Lipocalin/cytosolic fatty-acid binding" evidence="35">
    <location>
        <begin position="41"/>
        <end position="185"/>
    </location>
</feature>
<dbReference type="Gene3D" id="2.40.128.20">
    <property type="match status" value="1"/>
</dbReference>
<comment type="caution">
    <text evidence="36">The sequence shown here is derived from an EMBL/GenBank/DDBJ whole genome shotgun (WGS) entry which is preliminary data.</text>
</comment>
<evidence type="ECO:0000256" key="26">
    <source>
        <dbReference type="ARBA" id="ARBA00023698"/>
    </source>
</evidence>
<evidence type="ECO:0000256" key="10">
    <source>
        <dbReference type="ARBA" id="ARBA00022501"/>
    </source>
</evidence>
<comment type="subunit">
    <text evidence="7">Monomer.</text>
</comment>
<evidence type="ECO:0000256" key="33">
    <source>
        <dbReference type="SAM" id="MobiDB-lite"/>
    </source>
</evidence>
<evidence type="ECO:0000256" key="23">
    <source>
        <dbReference type="ARBA" id="ARBA00023180"/>
    </source>
</evidence>
<feature type="region of interest" description="Disordered" evidence="33">
    <location>
        <begin position="225"/>
        <end position="262"/>
    </location>
</feature>
<evidence type="ECO:0000256" key="16">
    <source>
        <dbReference type="ARBA" id="ARBA00022824"/>
    </source>
</evidence>
<keyword evidence="17" id="KW-0276">Fatty acid metabolism</keyword>
<dbReference type="GO" id="GO:0004667">
    <property type="term" value="F:prostaglandin-D synthase activity"/>
    <property type="evidence" value="ECO:0007669"/>
    <property type="project" value="UniProtKB-EC"/>
</dbReference>
<keyword evidence="20" id="KW-0472">Membrane</keyword>
<dbReference type="InterPro" id="IPR000566">
    <property type="entry name" value="Lipocln_cytosolic_FA-bd_dom"/>
</dbReference>
<evidence type="ECO:0000256" key="29">
    <source>
        <dbReference type="ARBA" id="ARBA00030654"/>
    </source>
</evidence>
<gene>
    <name evidence="36" type="ORF">QTO34_004932</name>
</gene>
<keyword evidence="12" id="KW-0964">Secreted</keyword>